<evidence type="ECO:0000313" key="6">
    <source>
        <dbReference type="Proteomes" id="UP001174909"/>
    </source>
</evidence>
<dbReference type="InterPro" id="IPR036277">
    <property type="entry name" value="SMC_hinge_sf"/>
</dbReference>
<dbReference type="PANTHER" id="PTHR43977">
    <property type="entry name" value="STRUCTURAL MAINTENANCE OF CHROMOSOMES PROTEIN 3"/>
    <property type="match status" value="1"/>
</dbReference>
<feature type="domain" description="SMC hinge" evidence="4">
    <location>
        <begin position="99"/>
        <end position="213"/>
    </location>
</feature>
<dbReference type="InterPro" id="IPR010935">
    <property type="entry name" value="SMC_hinge"/>
</dbReference>
<dbReference type="Pfam" id="PF06470">
    <property type="entry name" value="SMC_hinge"/>
    <property type="match status" value="1"/>
</dbReference>
<feature type="coiled-coil region" evidence="2">
    <location>
        <begin position="245"/>
        <end position="293"/>
    </location>
</feature>
<dbReference type="EMBL" id="CASHTH010003779">
    <property type="protein sequence ID" value="CAI8049205.1"/>
    <property type="molecule type" value="Genomic_DNA"/>
</dbReference>
<dbReference type="GO" id="GO:0051276">
    <property type="term" value="P:chromosome organization"/>
    <property type="evidence" value="ECO:0007669"/>
    <property type="project" value="InterPro"/>
</dbReference>
<name>A0AA35TJ18_GEOBA</name>
<dbReference type="Proteomes" id="UP001174909">
    <property type="component" value="Unassembled WGS sequence"/>
</dbReference>
<gene>
    <name evidence="5" type="ORF">GBAR_LOCUS27083</name>
</gene>
<accession>A0AA35TJ18</accession>
<keyword evidence="6" id="KW-1185">Reference proteome</keyword>
<organism evidence="5 6">
    <name type="scientific">Geodia barretti</name>
    <name type="common">Barrett's horny sponge</name>
    <dbReference type="NCBI Taxonomy" id="519541"/>
    <lineage>
        <taxon>Eukaryota</taxon>
        <taxon>Metazoa</taxon>
        <taxon>Porifera</taxon>
        <taxon>Demospongiae</taxon>
        <taxon>Heteroscleromorpha</taxon>
        <taxon>Tetractinellida</taxon>
        <taxon>Astrophorina</taxon>
        <taxon>Geodiidae</taxon>
        <taxon>Geodia</taxon>
    </lineage>
</organism>
<evidence type="ECO:0000256" key="3">
    <source>
        <dbReference type="SAM" id="MobiDB-lite"/>
    </source>
</evidence>
<evidence type="ECO:0000259" key="4">
    <source>
        <dbReference type="SMART" id="SM00968"/>
    </source>
</evidence>
<evidence type="ECO:0000256" key="2">
    <source>
        <dbReference type="SAM" id="Coils"/>
    </source>
</evidence>
<feature type="region of interest" description="Disordered" evidence="3">
    <location>
        <begin position="634"/>
        <end position="657"/>
    </location>
</feature>
<feature type="region of interest" description="Disordered" evidence="3">
    <location>
        <begin position="1"/>
        <end position="22"/>
    </location>
</feature>
<proteinExistence type="predicted"/>
<evidence type="ECO:0000313" key="5">
    <source>
        <dbReference type="EMBL" id="CAI8049205.1"/>
    </source>
</evidence>
<feature type="coiled-coil region" evidence="2">
    <location>
        <begin position="474"/>
        <end position="511"/>
    </location>
</feature>
<dbReference type="GO" id="GO:0005694">
    <property type="term" value="C:chromosome"/>
    <property type="evidence" value="ECO:0007669"/>
    <property type="project" value="InterPro"/>
</dbReference>
<evidence type="ECO:0000256" key="1">
    <source>
        <dbReference type="ARBA" id="ARBA00023054"/>
    </source>
</evidence>
<protein>
    <submittedName>
        <fullName evidence="5">Structural maintenance of chromosomes protein 3</fullName>
    </submittedName>
</protein>
<sequence length="783" mass="90169">MAKVKRQERDIKERGEDLEQRREAIDRANREHAQLKLRRDDLTNERKELWRREAGIDQTIQNARDELAKCERNLRGTIGKAVNRGLDSVKRVVEEKQMSGVYGPLLENFTCEPRVFTAVEVTAGNRLFHVIVDNDRTASQILSIMNKQKLPGEVTFLPLNKLNPPRMEYPNAKNDAIPMVEQMKFNPMFQPAMRQVFGRTLICRDIDRASHFAKNSNHDCVTLDGDQVSHKGTLTGGYYDTRRSRLEMHRQMMEQRERLEAAENERSQLRHQLDQLEGKVTQVLGDLQKTETKQIQLKETFERQKMDIRTITKELQANRRALEPKEQSLASQETDIQSMEGALGTLTAELGTELLSQLNSGEQSEVERLGEEVQTLQQQLKECLRERTELETEKNKLENLLSSNLLRRKEQLVQEMEELSMADHRQELEMQTAELEHLCTTINTTRSRLEEVVASVDDHGKKIKEKETALDKWKTMEREQLDSIEEEAKAMEKLANKRSLLLKKKEESMRKIRELGSLPADAFDKYQGLPLSQLWKKLHKCNTELKKYSHVNKKALEQFVNFSERKETLTSRKEQLDRDYQSIIDLMDVLEQRKYEAIQFTFKQVSKNFSDVFQELVPNGKGQLVMKRAEELVPSADTEDEDSLRPSGSGRGPSVDEHFTGVSIRVSFTGVASETKELQQLSGGQKSLVALTLIFAIQKCDPAPFYLFDEIDQALDSHHRHSVAAMIHRLADNAQFITTTFRPELVEVADKCYGVKFQNKVSHINAVSKEAAKDFIEQETADK</sequence>
<dbReference type="Gene3D" id="1.20.1060.20">
    <property type="match status" value="1"/>
</dbReference>
<dbReference type="GO" id="GO:0005524">
    <property type="term" value="F:ATP binding"/>
    <property type="evidence" value="ECO:0007669"/>
    <property type="project" value="InterPro"/>
</dbReference>
<dbReference type="InterPro" id="IPR003395">
    <property type="entry name" value="RecF/RecN/SMC_N"/>
</dbReference>
<dbReference type="SMART" id="SM00968">
    <property type="entry name" value="SMC_hinge"/>
    <property type="match status" value="1"/>
</dbReference>
<feature type="coiled-coil region" evidence="2">
    <location>
        <begin position="359"/>
        <end position="422"/>
    </location>
</feature>
<comment type="caution">
    <text evidence="5">The sequence shown here is derived from an EMBL/GenBank/DDBJ whole genome shotgun (WGS) entry which is preliminary data.</text>
</comment>
<dbReference type="Pfam" id="PF02463">
    <property type="entry name" value="SMC_N"/>
    <property type="match status" value="1"/>
</dbReference>
<dbReference type="SUPFAM" id="SSF75553">
    <property type="entry name" value="Smc hinge domain"/>
    <property type="match status" value="1"/>
</dbReference>
<dbReference type="FunFam" id="3.40.50.300:FF:000370">
    <property type="entry name" value="Structural maintenance of chromosomes 3"/>
    <property type="match status" value="1"/>
</dbReference>
<dbReference type="Gene3D" id="3.40.50.300">
    <property type="entry name" value="P-loop containing nucleotide triphosphate hydrolases"/>
    <property type="match status" value="1"/>
</dbReference>
<dbReference type="AlphaFoldDB" id="A0AA35TJ18"/>
<dbReference type="InterPro" id="IPR027417">
    <property type="entry name" value="P-loop_NTPase"/>
</dbReference>
<reference evidence="5" key="1">
    <citation type="submission" date="2023-03" db="EMBL/GenBank/DDBJ databases">
        <authorList>
            <person name="Steffen K."/>
            <person name="Cardenas P."/>
        </authorList>
    </citation>
    <scope>NUCLEOTIDE SEQUENCE</scope>
</reference>
<dbReference type="Gene3D" id="3.30.70.1620">
    <property type="match status" value="1"/>
</dbReference>
<dbReference type="SUPFAM" id="SSF52540">
    <property type="entry name" value="P-loop containing nucleoside triphosphate hydrolases"/>
    <property type="match status" value="1"/>
</dbReference>
<keyword evidence="1 2" id="KW-0175">Coiled coil</keyword>